<sequence>MDLVDNPHENLKFAYYLLSHGVIKENSTTTRLHVIFNASPPPPPQMQNCVSLNDMLLTGPKLQTDISEILQQFHILEVVFTADITQMYRQILVQSEHQDYQWTVLQI</sequence>
<gene>
    <name evidence="1" type="ORF">PR048_026694</name>
</gene>
<dbReference type="PANTHER" id="PTHR47331">
    <property type="entry name" value="PHD-TYPE DOMAIN-CONTAINING PROTEIN"/>
    <property type="match status" value="1"/>
</dbReference>
<evidence type="ECO:0000313" key="1">
    <source>
        <dbReference type="EMBL" id="KAJ8873078.1"/>
    </source>
</evidence>
<dbReference type="Proteomes" id="UP001159363">
    <property type="component" value="Chromosome 10"/>
</dbReference>
<dbReference type="PANTHER" id="PTHR47331:SF5">
    <property type="entry name" value="RIBONUCLEASE H"/>
    <property type="match status" value="1"/>
</dbReference>
<reference evidence="1 2" key="1">
    <citation type="submission" date="2023-02" db="EMBL/GenBank/DDBJ databases">
        <title>LHISI_Scaffold_Assembly.</title>
        <authorList>
            <person name="Stuart O.P."/>
            <person name="Cleave R."/>
            <person name="Magrath M.J.L."/>
            <person name="Mikheyev A.S."/>
        </authorList>
    </citation>
    <scope>NUCLEOTIDE SEQUENCE [LARGE SCALE GENOMIC DNA]</scope>
    <source>
        <strain evidence="1">Daus_M_001</strain>
        <tissue evidence="1">Leg muscle</tissue>
    </source>
</reference>
<organism evidence="1 2">
    <name type="scientific">Dryococelus australis</name>
    <dbReference type="NCBI Taxonomy" id="614101"/>
    <lineage>
        <taxon>Eukaryota</taxon>
        <taxon>Metazoa</taxon>
        <taxon>Ecdysozoa</taxon>
        <taxon>Arthropoda</taxon>
        <taxon>Hexapoda</taxon>
        <taxon>Insecta</taxon>
        <taxon>Pterygota</taxon>
        <taxon>Neoptera</taxon>
        <taxon>Polyneoptera</taxon>
        <taxon>Phasmatodea</taxon>
        <taxon>Verophasmatodea</taxon>
        <taxon>Anareolatae</taxon>
        <taxon>Phasmatidae</taxon>
        <taxon>Eurycanthinae</taxon>
        <taxon>Dryococelus</taxon>
    </lineage>
</organism>
<name>A0ABQ9GM25_9NEOP</name>
<dbReference type="EMBL" id="JARBHB010000011">
    <property type="protein sequence ID" value="KAJ8873078.1"/>
    <property type="molecule type" value="Genomic_DNA"/>
</dbReference>
<proteinExistence type="predicted"/>
<evidence type="ECO:0000313" key="2">
    <source>
        <dbReference type="Proteomes" id="UP001159363"/>
    </source>
</evidence>
<protein>
    <submittedName>
        <fullName evidence="1">Uncharacterized protein</fullName>
    </submittedName>
</protein>
<comment type="caution">
    <text evidence="1">The sequence shown here is derived from an EMBL/GenBank/DDBJ whole genome shotgun (WGS) entry which is preliminary data.</text>
</comment>
<keyword evidence="2" id="KW-1185">Reference proteome</keyword>
<accession>A0ABQ9GM25</accession>